<organism evidence="1 2">
    <name type="scientific">Dendrobium catenatum</name>
    <dbReference type="NCBI Taxonomy" id="906689"/>
    <lineage>
        <taxon>Eukaryota</taxon>
        <taxon>Viridiplantae</taxon>
        <taxon>Streptophyta</taxon>
        <taxon>Embryophyta</taxon>
        <taxon>Tracheophyta</taxon>
        <taxon>Spermatophyta</taxon>
        <taxon>Magnoliopsida</taxon>
        <taxon>Liliopsida</taxon>
        <taxon>Asparagales</taxon>
        <taxon>Orchidaceae</taxon>
        <taxon>Epidendroideae</taxon>
        <taxon>Malaxideae</taxon>
        <taxon>Dendrobiinae</taxon>
        <taxon>Dendrobium</taxon>
    </lineage>
</organism>
<dbReference type="AlphaFoldDB" id="A0A2I0X3G1"/>
<sequence length="245" mass="27198">MQDVLGSSLSVPLPYSSAWSQKERPGSLRDVPWMLDTCPWPLEEQGKWLARIDGLEVIGGFRGSSKKMKVGFLNNVSKICEENLEHAISNSETIPSCIIIHDNLDPIAISDAINVQNFEKVTNVNIQMEVSEGAKYALTLEDGEIASGDLCAIPASSLNNRVMTVTDNWEEDGKFMEDDYPNVCKSPSKTADIFYSADRPGRCPNRPGRYVQKITWSKSGQILEQNSTDRPRTIQIVLDDPGADF</sequence>
<protein>
    <submittedName>
        <fullName evidence="1">Uncharacterized protein</fullName>
    </submittedName>
</protein>
<evidence type="ECO:0000313" key="2">
    <source>
        <dbReference type="Proteomes" id="UP000233837"/>
    </source>
</evidence>
<accession>A0A2I0X3G1</accession>
<gene>
    <name evidence="1" type="ORF">MA16_Dca005459</name>
</gene>
<evidence type="ECO:0000313" key="1">
    <source>
        <dbReference type="EMBL" id="PKU82454.1"/>
    </source>
</evidence>
<dbReference type="EMBL" id="KZ502191">
    <property type="protein sequence ID" value="PKU82454.1"/>
    <property type="molecule type" value="Genomic_DNA"/>
</dbReference>
<keyword evidence="2" id="KW-1185">Reference proteome</keyword>
<reference evidence="1 2" key="1">
    <citation type="journal article" date="2016" name="Sci. Rep.">
        <title>The Dendrobium catenatum Lindl. genome sequence provides insights into polysaccharide synthase, floral development and adaptive evolution.</title>
        <authorList>
            <person name="Zhang G.Q."/>
            <person name="Xu Q."/>
            <person name="Bian C."/>
            <person name="Tsai W.C."/>
            <person name="Yeh C.M."/>
            <person name="Liu K.W."/>
            <person name="Yoshida K."/>
            <person name="Zhang L.S."/>
            <person name="Chang S.B."/>
            <person name="Chen F."/>
            <person name="Shi Y."/>
            <person name="Su Y.Y."/>
            <person name="Zhang Y.Q."/>
            <person name="Chen L.J."/>
            <person name="Yin Y."/>
            <person name="Lin M."/>
            <person name="Huang H."/>
            <person name="Deng H."/>
            <person name="Wang Z.W."/>
            <person name="Zhu S.L."/>
            <person name="Zhao X."/>
            <person name="Deng C."/>
            <person name="Niu S.C."/>
            <person name="Huang J."/>
            <person name="Wang M."/>
            <person name="Liu G.H."/>
            <person name="Yang H.J."/>
            <person name="Xiao X.J."/>
            <person name="Hsiao Y.Y."/>
            <person name="Wu W.L."/>
            <person name="Chen Y.Y."/>
            <person name="Mitsuda N."/>
            <person name="Ohme-Takagi M."/>
            <person name="Luo Y.B."/>
            <person name="Van de Peer Y."/>
            <person name="Liu Z.J."/>
        </authorList>
    </citation>
    <scope>NUCLEOTIDE SEQUENCE [LARGE SCALE GENOMIC DNA]</scope>
    <source>
        <tissue evidence="1">The whole plant</tissue>
    </source>
</reference>
<name>A0A2I0X3G1_9ASPA</name>
<dbReference type="Proteomes" id="UP000233837">
    <property type="component" value="Unassembled WGS sequence"/>
</dbReference>
<reference evidence="1 2" key="2">
    <citation type="journal article" date="2017" name="Nature">
        <title>The Apostasia genome and the evolution of orchids.</title>
        <authorList>
            <person name="Zhang G.Q."/>
            <person name="Liu K.W."/>
            <person name="Li Z."/>
            <person name="Lohaus R."/>
            <person name="Hsiao Y.Y."/>
            <person name="Niu S.C."/>
            <person name="Wang J.Y."/>
            <person name="Lin Y.C."/>
            <person name="Xu Q."/>
            <person name="Chen L.J."/>
            <person name="Yoshida K."/>
            <person name="Fujiwara S."/>
            <person name="Wang Z.W."/>
            <person name="Zhang Y.Q."/>
            <person name="Mitsuda N."/>
            <person name="Wang M."/>
            <person name="Liu G.H."/>
            <person name="Pecoraro L."/>
            <person name="Huang H.X."/>
            <person name="Xiao X.J."/>
            <person name="Lin M."/>
            <person name="Wu X.Y."/>
            <person name="Wu W.L."/>
            <person name="Chen Y.Y."/>
            <person name="Chang S.B."/>
            <person name="Sakamoto S."/>
            <person name="Ohme-Takagi M."/>
            <person name="Yagi M."/>
            <person name="Zeng S.J."/>
            <person name="Shen C.Y."/>
            <person name="Yeh C.M."/>
            <person name="Luo Y.B."/>
            <person name="Tsai W.C."/>
            <person name="Van de Peer Y."/>
            <person name="Liu Z.J."/>
        </authorList>
    </citation>
    <scope>NUCLEOTIDE SEQUENCE [LARGE SCALE GENOMIC DNA]</scope>
    <source>
        <tissue evidence="1">The whole plant</tissue>
    </source>
</reference>
<proteinExistence type="predicted"/>